<keyword evidence="2 6" id="KW-0812">Transmembrane</keyword>
<evidence type="ECO:0000313" key="8">
    <source>
        <dbReference type="Proteomes" id="UP001218638"/>
    </source>
</evidence>
<feature type="transmembrane region" description="Helical" evidence="6">
    <location>
        <begin position="25"/>
        <end position="46"/>
    </location>
</feature>
<dbReference type="GO" id="GO:0032153">
    <property type="term" value="C:cell division site"/>
    <property type="evidence" value="ECO:0007669"/>
    <property type="project" value="TreeGrafter"/>
</dbReference>
<dbReference type="AlphaFoldDB" id="A0AAE9ZYA2"/>
<feature type="transmembrane region" description="Helical" evidence="6">
    <location>
        <begin position="146"/>
        <end position="167"/>
    </location>
</feature>
<feature type="transmembrane region" description="Helical" evidence="6">
    <location>
        <begin position="85"/>
        <end position="107"/>
    </location>
</feature>
<feature type="transmembrane region" description="Helical" evidence="6">
    <location>
        <begin position="348"/>
        <end position="370"/>
    </location>
</feature>
<dbReference type="Proteomes" id="UP001218638">
    <property type="component" value="Chromosome"/>
</dbReference>
<dbReference type="PANTHER" id="PTHR30474:SF1">
    <property type="entry name" value="PEPTIDOGLYCAN GLYCOSYLTRANSFERASE MRDB"/>
    <property type="match status" value="1"/>
</dbReference>
<gene>
    <name evidence="7" type="ORF">PXH66_00050</name>
</gene>
<dbReference type="PANTHER" id="PTHR30474">
    <property type="entry name" value="CELL CYCLE PROTEIN"/>
    <property type="match status" value="1"/>
</dbReference>
<organism evidence="7 8">
    <name type="scientific">Synoicihabitans lomoniglobus</name>
    <dbReference type="NCBI Taxonomy" id="2909285"/>
    <lineage>
        <taxon>Bacteria</taxon>
        <taxon>Pseudomonadati</taxon>
        <taxon>Verrucomicrobiota</taxon>
        <taxon>Opitutia</taxon>
        <taxon>Opitutales</taxon>
        <taxon>Opitutaceae</taxon>
        <taxon>Synoicihabitans</taxon>
    </lineage>
</organism>
<evidence type="ECO:0000256" key="6">
    <source>
        <dbReference type="SAM" id="Phobius"/>
    </source>
</evidence>
<dbReference type="InterPro" id="IPR001182">
    <property type="entry name" value="FtsW/RodA"/>
</dbReference>
<evidence type="ECO:0000256" key="1">
    <source>
        <dbReference type="ARBA" id="ARBA00004141"/>
    </source>
</evidence>
<keyword evidence="3" id="KW-0133">Cell shape</keyword>
<dbReference type="RefSeq" id="WP_330928225.1">
    <property type="nucleotide sequence ID" value="NZ_CP119075.1"/>
</dbReference>
<proteinExistence type="predicted"/>
<feature type="transmembrane region" description="Helical" evidence="6">
    <location>
        <begin position="317"/>
        <end position="336"/>
    </location>
</feature>
<evidence type="ECO:0000256" key="4">
    <source>
        <dbReference type="ARBA" id="ARBA00022989"/>
    </source>
</evidence>
<name>A0AAE9ZYA2_9BACT</name>
<dbReference type="GO" id="GO:0008360">
    <property type="term" value="P:regulation of cell shape"/>
    <property type="evidence" value="ECO:0007669"/>
    <property type="project" value="UniProtKB-KW"/>
</dbReference>
<sequence length="411" mass="45086">MAVNLRSPLEVFSIFKLTTRERWDIGTPLIMATLSAIGIAFIYSAQFSTSASSWIMQGAWLALGAMVYVVVSLIDYRFWLSVNHLFYGLCLILLVLVLIPGVGTNAYGAQRWLRIGPVGFQPSDPAKAAVLLMTASILMREKVGGVFQSLGVLGKLALAVGIPIFLILLQPDLKSFIVLPPMVFSMLYVSRLSTRFFVAALGAFAVLIGIIAWDSARYINFMEENNYSFVRDKGEYEPHSLLPFHDYQRNRIISFTNPDKIDPMGISWNQRQSLISVGSGGLLGKGWTEGTQAQLGYLPRAVAHNDFIFSVIAEEKGLLGSLTVLSLFGLMLFNGIRIAGLARDSFGTLLALGVTVLFAVHVFVNIAMTIGLVPITGIPLPFISYGGSFVLSCCLLQGLVQSVYRFRKDFT</sequence>
<protein>
    <submittedName>
        <fullName evidence="7">FtsW/RodA/SpoVE family cell cycle protein</fullName>
    </submittedName>
</protein>
<feature type="transmembrane region" description="Helical" evidence="6">
    <location>
        <begin position="58"/>
        <end position="79"/>
    </location>
</feature>
<evidence type="ECO:0000256" key="2">
    <source>
        <dbReference type="ARBA" id="ARBA00022692"/>
    </source>
</evidence>
<feature type="transmembrane region" description="Helical" evidence="6">
    <location>
        <begin position="382"/>
        <end position="400"/>
    </location>
</feature>
<dbReference type="KEGG" id="slom:PXH66_00050"/>
<evidence type="ECO:0000256" key="5">
    <source>
        <dbReference type="ARBA" id="ARBA00023136"/>
    </source>
</evidence>
<evidence type="ECO:0000313" key="7">
    <source>
        <dbReference type="EMBL" id="WED65245.1"/>
    </source>
</evidence>
<dbReference type="GO" id="GO:0015648">
    <property type="term" value="F:lipid-linked peptidoglycan transporter activity"/>
    <property type="evidence" value="ECO:0007669"/>
    <property type="project" value="TreeGrafter"/>
</dbReference>
<dbReference type="GO" id="GO:0051301">
    <property type="term" value="P:cell division"/>
    <property type="evidence" value="ECO:0007669"/>
    <property type="project" value="InterPro"/>
</dbReference>
<evidence type="ECO:0000256" key="3">
    <source>
        <dbReference type="ARBA" id="ARBA00022960"/>
    </source>
</evidence>
<dbReference type="Pfam" id="PF01098">
    <property type="entry name" value="FTSW_RODA_SPOVE"/>
    <property type="match status" value="1"/>
</dbReference>
<keyword evidence="4 6" id="KW-1133">Transmembrane helix</keyword>
<comment type="subcellular location">
    <subcellularLocation>
        <location evidence="1">Membrane</location>
        <topology evidence="1">Multi-pass membrane protein</topology>
    </subcellularLocation>
</comment>
<feature type="transmembrane region" description="Helical" evidence="6">
    <location>
        <begin position="196"/>
        <end position="213"/>
    </location>
</feature>
<dbReference type="GO" id="GO:0005886">
    <property type="term" value="C:plasma membrane"/>
    <property type="evidence" value="ECO:0007669"/>
    <property type="project" value="TreeGrafter"/>
</dbReference>
<keyword evidence="8" id="KW-1185">Reference proteome</keyword>
<reference evidence="7" key="1">
    <citation type="submission" date="2023-03" db="EMBL/GenBank/DDBJ databases">
        <title>Lomoglobus Profundus gen. nov., sp. nov., a novel member of the phylum Verrucomicrobia, isolated from deep-marine sediment of South China Sea.</title>
        <authorList>
            <person name="Ahmad T."/>
            <person name="Ishaq S.E."/>
            <person name="Wang F."/>
        </authorList>
    </citation>
    <scope>NUCLEOTIDE SEQUENCE</scope>
    <source>
        <strain evidence="7">LMO-M01</strain>
    </source>
</reference>
<dbReference type="EMBL" id="CP119075">
    <property type="protein sequence ID" value="WED65245.1"/>
    <property type="molecule type" value="Genomic_DNA"/>
</dbReference>
<keyword evidence="5 6" id="KW-0472">Membrane</keyword>
<accession>A0AAE9ZYA2</accession>